<name>A0ABT3GYY0_9RHOB</name>
<evidence type="ECO:0000313" key="2">
    <source>
        <dbReference type="Proteomes" id="UP001208938"/>
    </source>
</evidence>
<reference evidence="1 2" key="1">
    <citation type="submission" date="2022-10" db="EMBL/GenBank/DDBJ databases">
        <title>Pararhodobacter sp. nov., isolated from marine algae.</title>
        <authorList>
            <person name="Choi B.J."/>
            <person name="Kim J.M."/>
            <person name="Lee J.K."/>
            <person name="Choi D.G."/>
            <person name="Jeon C.O."/>
        </authorList>
    </citation>
    <scope>NUCLEOTIDE SEQUENCE [LARGE SCALE GENOMIC DNA]</scope>
    <source>
        <strain evidence="1 2">ZQ420</strain>
    </source>
</reference>
<dbReference type="Proteomes" id="UP001208938">
    <property type="component" value="Unassembled WGS sequence"/>
</dbReference>
<dbReference type="RefSeq" id="WP_264505652.1">
    <property type="nucleotide sequence ID" value="NZ_JAPDFL010000001.1"/>
</dbReference>
<dbReference type="SUPFAM" id="SSF48613">
    <property type="entry name" value="Heme oxygenase-like"/>
    <property type="match status" value="1"/>
</dbReference>
<dbReference type="Gene3D" id="1.20.910.10">
    <property type="entry name" value="Heme oxygenase-like"/>
    <property type="match status" value="1"/>
</dbReference>
<gene>
    <name evidence="1" type="ORF">OKW52_10475</name>
</gene>
<keyword evidence="2" id="KW-1185">Reference proteome</keyword>
<evidence type="ECO:0000313" key="1">
    <source>
        <dbReference type="EMBL" id="MCW1932670.1"/>
    </source>
</evidence>
<evidence type="ECO:0008006" key="3">
    <source>
        <dbReference type="Google" id="ProtNLM"/>
    </source>
</evidence>
<protein>
    <recommendedName>
        <fullName evidence="3">Heme oxygenase</fullName>
    </recommendedName>
</protein>
<sequence length="184" mass="20091">MTRLSFRHELRQQTQAQHVATEHDLARFTASPIGHLPWFLATQRAGLWAVFCSVDPAALICTPVLHDLIARLDADLAATGTTAHPAQPLRGLDPLAVDYLILGSRLGTEVLRRQIFADQPPSALPAYFQLSPQPDLWRAHCAALDVIDPASARAATIIADTNTAFSLFQQAARRQDTPEKVAAL</sequence>
<dbReference type="InterPro" id="IPR016084">
    <property type="entry name" value="Haem_Oase-like_multi-hlx"/>
</dbReference>
<accession>A0ABT3GYY0</accession>
<dbReference type="EMBL" id="JAPDFL010000001">
    <property type="protein sequence ID" value="MCW1932670.1"/>
    <property type="molecule type" value="Genomic_DNA"/>
</dbReference>
<comment type="caution">
    <text evidence="1">The sequence shown here is derived from an EMBL/GenBank/DDBJ whole genome shotgun (WGS) entry which is preliminary data.</text>
</comment>
<proteinExistence type="predicted"/>
<organism evidence="1 2">
    <name type="scientific">Pararhodobacter zhoushanensis</name>
    <dbReference type="NCBI Taxonomy" id="2479545"/>
    <lineage>
        <taxon>Bacteria</taxon>
        <taxon>Pseudomonadati</taxon>
        <taxon>Pseudomonadota</taxon>
        <taxon>Alphaproteobacteria</taxon>
        <taxon>Rhodobacterales</taxon>
        <taxon>Paracoccaceae</taxon>
        <taxon>Pararhodobacter</taxon>
    </lineage>
</organism>